<organism evidence="10 11">
    <name type="scientific">Allokutzneria oryzae</name>
    <dbReference type="NCBI Taxonomy" id="1378989"/>
    <lineage>
        <taxon>Bacteria</taxon>
        <taxon>Bacillati</taxon>
        <taxon>Actinomycetota</taxon>
        <taxon>Actinomycetes</taxon>
        <taxon>Pseudonocardiales</taxon>
        <taxon>Pseudonocardiaceae</taxon>
        <taxon>Allokutzneria</taxon>
    </lineage>
</organism>
<feature type="region of interest" description="Disordered" evidence="7">
    <location>
        <begin position="118"/>
        <end position="161"/>
    </location>
</feature>
<dbReference type="RefSeq" id="WP_377853977.1">
    <property type="nucleotide sequence ID" value="NZ_JBHLZU010000018.1"/>
</dbReference>
<evidence type="ECO:0000256" key="8">
    <source>
        <dbReference type="SAM" id="Phobius"/>
    </source>
</evidence>
<evidence type="ECO:0000256" key="3">
    <source>
        <dbReference type="ARBA" id="ARBA00022679"/>
    </source>
</evidence>
<comment type="subcellular location">
    <subcellularLocation>
        <location evidence="1">Periplasm</location>
    </subcellularLocation>
</comment>
<evidence type="ECO:0000256" key="2">
    <source>
        <dbReference type="ARBA" id="ARBA00005182"/>
    </source>
</evidence>
<evidence type="ECO:0000313" key="11">
    <source>
        <dbReference type="Proteomes" id="UP001589693"/>
    </source>
</evidence>
<dbReference type="InterPro" id="IPR031811">
    <property type="entry name" value="ALGX/ALGJ_SGNH-like"/>
</dbReference>
<keyword evidence="3" id="KW-0808">Transferase</keyword>
<keyword evidence="8" id="KW-0472">Membrane</keyword>
<keyword evidence="11" id="KW-1185">Reference proteome</keyword>
<evidence type="ECO:0000313" key="10">
    <source>
        <dbReference type="EMBL" id="MFB9906147.1"/>
    </source>
</evidence>
<keyword evidence="8" id="KW-1133">Transmembrane helix</keyword>
<comment type="caution">
    <text evidence="10">The sequence shown here is derived from an EMBL/GenBank/DDBJ whole genome shotgun (WGS) entry which is preliminary data.</text>
</comment>
<accession>A0ABV5ZZ08</accession>
<keyword evidence="4" id="KW-0732">Signal</keyword>
<feature type="transmembrane region" description="Helical" evidence="8">
    <location>
        <begin position="43"/>
        <end position="62"/>
    </location>
</feature>
<evidence type="ECO:0000256" key="4">
    <source>
        <dbReference type="ARBA" id="ARBA00022729"/>
    </source>
</evidence>
<evidence type="ECO:0000259" key="9">
    <source>
        <dbReference type="Pfam" id="PF16822"/>
    </source>
</evidence>
<reference evidence="10 11" key="1">
    <citation type="submission" date="2024-09" db="EMBL/GenBank/DDBJ databases">
        <authorList>
            <person name="Sun Q."/>
            <person name="Mori K."/>
        </authorList>
    </citation>
    <scope>NUCLEOTIDE SEQUENCE [LARGE SCALE GENOMIC DNA]</scope>
    <source>
        <strain evidence="10 11">TBRC 7907</strain>
    </source>
</reference>
<dbReference type="Proteomes" id="UP001589693">
    <property type="component" value="Unassembled WGS sequence"/>
</dbReference>
<gene>
    <name evidence="10" type="ORF">ACFFQA_19595</name>
</gene>
<protein>
    <recommendedName>
        <fullName evidence="9">AlgX/AlgJ SGNH hydrolase-like domain-containing protein</fullName>
    </recommendedName>
</protein>
<name>A0ABV5ZZ08_9PSEU</name>
<feature type="compositionally biased region" description="Pro residues" evidence="7">
    <location>
        <begin position="133"/>
        <end position="147"/>
    </location>
</feature>
<keyword evidence="5" id="KW-0574">Periplasm</keyword>
<dbReference type="EMBL" id="JBHLZU010000018">
    <property type="protein sequence ID" value="MFB9906147.1"/>
    <property type="molecule type" value="Genomic_DNA"/>
</dbReference>
<keyword evidence="6" id="KW-0016">Alginate biosynthesis</keyword>
<evidence type="ECO:0000256" key="5">
    <source>
        <dbReference type="ARBA" id="ARBA00022764"/>
    </source>
</evidence>
<evidence type="ECO:0000256" key="6">
    <source>
        <dbReference type="ARBA" id="ARBA00022841"/>
    </source>
</evidence>
<evidence type="ECO:0000256" key="1">
    <source>
        <dbReference type="ARBA" id="ARBA00004418"/>
    </source>
</evidence>
<proteinExistence type="predicted"/>
<dbReference type="Pfam" id="PF16822">
    <property type="entry name" value="ALGX"/>
    <property type="match status" value="1"/>
</dbReference>
<sequence>MTVQDGRAVPGKETAGFTLPQVHEAWLPREHSLHRPRHGKRQFVALVSAVAFFATPLVAWTFGARPVAFENRELVAFPSLSDGAKFFTKLPQWATDHLVFRQDAVHATDWISETFFGEPVPLDGGQNGGGPVPGNPVAPPAPSPGEPAGPEQSQPPDSSGFAKVVQGRDGWLYFGGDAQSKCQPAQPLDRTIAQMNRLRQIVERSGRRFVLVVAPDKTTAVPERLPSSYPGKDCSRQPSIDFWNRIVAEAGALDLRPQLREAATVVKHEVYHRQDTHWTDEGALVMTRRLAEAVQPGVTRTWVTEVEQQWKSNGGDLSALMGRKGEMSGAQYRLRPDGKVDRTRALGSKFVEPMVTRTAQGSGVVPQRVAVLMDSFSLAAARYLGAGFANLTLQNYLDFAKTPESAAATIAGQDVVVVEMVERALAAGGGTLISPQFLDRFEQLLPPRG</sequence>
<comment type="pathway">
    <text evidence="2">Glycan biosynthesis; alginate biosynthesis.</text>
</comment>
<feature type="domain" description="AlgX/AlgJ SGNH hydrolase-like" evidence="9">
    <location>
        <begin position="164"/>
        <end position="331"/>
    </location>
</feature>
<evidence type="ECO:0000256" key="7">
    <source>
        <dbReference type="SAM" id="MobiDB-lite"/>
    </source>
</evidence>
<keyword evidence="8" id="KW-0812">Transmembrane</keyword>